<reference evidence="1 2" key="1">
    <citation type="journal article" date="2023" name="ACS Omega">
        <title>Identification of the Neoaspergillic Acid Biosynthesis Gene Cluster by Establishing an In Vitro CRISPR-Ribonucleoprotein Genetic System in Aspergillus melleus.</title>
        <authorList>
            <person name="Yuan B."/>
            <person name="Grau M.F."/>
            <person name="Murata R.M."/>
            <person name="Torok T."/>
            <person name="Venkateswaran K."/>
            <person name="Stajich J.E."/>
            <person name="Wang C.C.C."/>
        </authorList>
    </citation>
    <scope>NUCLEOTIDE SEQUENCE [LARGE SCALE GENOMIC DNA]</scope>
    <source>
        <strain evidence="1 2">IMV 1140</strain>
    </source>
</reference>
<comment type="caution">
    <text evidence="1">The sequence shown here is derived from an EMBL/GenBank/DDBJ whole genome shotgun (WGS) entry which is preliminary data.</text>
</comment>
<name>A0ACC3AU92_9EURO</name>
<proteinExistence type="predicted"/>
<organism evidence="1 2">
    <name type="scientific">Aspergillus melleus</name>
    <dbReference type="NCBI Taxonomy" id="138277"/>
    <lineage>
        <taxon>Eukaryota</taxon>
        <taxon>Fungi</taxon>
        <taxon>Dikarya</taxon>
        <taxon>Ascomycota</taxon>
        <taxon>Pezizomycotina</taxon>
        <taxon>Eurotiomycetes</taxon>
        <taxon>Eurotiomycetidae</taxon>
        <taxon>Eurotiales</taxon>
        <taxon>Aspergillaceae</taxon>
        <taxon>Aspergillus</taxon>
        <taxon>Aspergillus subgen. Circumdati</taxon>
    </lineage>
</organism>
<dbReference type="Proteomes" id="UP001177260">
    <property type="component" value="Unassembled WGS sequence"/>
</dbReference>
<keyword evidence="2" id="KW-1185">Reference proteome</keyword>
<evidence type="ECO:0000313" key="1">
    <source>
        <dbReference type="EMBL" id="KAK1141293.1"/>
    </source>
</evidence>
<protein>
    <submittedName>
        <fullName evidence="1">Uncharacterized protein</fullName>
    </submittedName>
</protein>
<accession>A0ACC3AU92</accession>
<sequence>MEKNIQFQAIWGQAKERYRALTDIDLDDPSAPHPASTADLVTILDTHNREFKHFREKRSLVFDSLQSACKPIELVGNLAAGAASMAFPPSSLCFGAAMYLVNAAHGVSASYDAIADLFVTLKDFLVRLQVYNREDLPSELQAKLAEILATLLEIFARSTKVVRGGSLGRVLHFTKNILLGRDETLQGLVGRLEKQCQSEHRLVGAETLTESKKTGKAVAGIAVTVTETSMAVQEGNIKIDEVSLGVQSISVGQEEFRQEMREEIKGVMAAIVSTGGNGTKDIQHQEAIKKILEPSVSPLDIYNDIAKRRVPGTGDWIRTEQLFRAWTDQENPVLWVSGNPGSGKSFLSENIISFLQEIHPQGVNHPSRTSIGYFFFKDSNPETRSFHRALRDLAYQIYQNDPLYQRYIQQNCHSPQDVKTIQSAWRTLFLNYFADTAAGDSSVFLVFDGVDEAFQEDRQTFLGLLSDLRCADPHSMRIHIVLVGRPEIFDDLAEALDASLPTIHVDWRKNSNDIAHYVETSIKKSRVLSRAPKALRDEIEETLTQNAQGMFVWVDLMLRELSKKTRASSIRDALTKAPRGLDQMLRHVLENYSTLLRDEEPDDLNEMLAWVTCAQRPLTLGELDTLLKIRSAEGDGVFNLENMLRKQYASFFTLVREDGLTTADLQGDGSSLYKAESETIDDDGLEDVENETDFDSSSSTTNVIFCHASIGDFFRDPSQGKVSAGEGCTPLGVRIVEARVHTLKFCLEMICGLREPLNPEDSESMEAYALNAWDDHLLQAVPVIEQIAPADKQIIAQLLLLMLRDEAAIKRWLSHKSYDFITRENLDPFIAFLTDRSIRDTLDEETLSWLLSAIEKPGEFYRSAATLSMKEWLDRDHWATDVCVKIVLQVTCLLEQNETLTVEGEEGASSEIPTVEEIHRAAEWLPLEQSANWHRRLAMCLRAYGHHQAAIDEFARALELDDKLWTAREGMAKAYMEQNNYTRAIELYKYDEVYVEDLLAQGKCGVDEGSDQANPDSLSDTCEEIAACYLALSDPDNALLYYRKAFENSNRRYVNLQVCVQLLDEMNGENSDEIIALLKALDDEIEGDDITRMTEFLFSPNWSQNPFLHTCVAAVVHKAGEVEWLEKAYQTAISAAKRRRLPVIALALDTFLAEVYSKYSGKEDEAMQIWERVMNFPVLSISDASYLIRYYKRNVESSYAYNLFAKALKEKDPASREDYIQELDSLAKHTAMALEERPDDILANQSAMYMGVWHRLQGREDEAQTYFRPYVRSNLLLLSDDDPDNDQSAWFDLAHVLARAGLDSYARAIFGTLHNVVSDDDLSSPVGDDSNENEDAGDAAALTAALEKRMATAWHIPSGDGVRGAGVWYCDGCRRSWGNWTDARVCRYCQADLCGECFERKLQGGLPKICHVDHDRLYITAPEKVAQPGEIYFEDRIMSFDEFKALLAERIG</sequence>
<dbReference type="EMBL" id="JAOPJF010000066">
    <property type="protein sequence ID" value="KAK1141293.1"/>
    <property type="molecule type" value="Genomic_DNA"/>
</dbReference>
<evidence type="ECO:0000313" key="2">
    <source>
        <dbReference type="Proteomes" id="UP001177260"/>
    </source>
</evidence>
<gene>
    <name evidence="1" type="ORF">N8T08_009197</name>
</gene>